<feature type="compositionally biased region" description="Polar residues" evidence="1">
    <location>
        <begin position="91"/>
        <end position="120"/>
    </location>
</feature>
<feature type="compositionally biased region" description="Polar residues" evidence="1">
    <location>
        <begin position="1"/>
        <end position="13"/>
    </location>
</feature>
<feature type="region of interest" description="Disordered" evidence="1">
    <location>
        <begin position="1"/>
        <end position="120"/>
    </location>
</feature>
<dbReference type="Proteomes" id="UP001195483">
    <property type="component" value="Unassembled WGS sequence"/>
</dbReference>
<reference evidence="2" key="2">
    <citation type="journal article" date="2021" name="Genome Biol. Evol.">
        <title>Developing a high-quality reference genome for a parasitic bivalve with doubly uniparental inheritance (Bivalvia: Unionida).</title>
        <authorList>
            <person name="Smith C.H."/>
        </authorList>
    </citation>
    <scope>NUCLEOTIDE SEQUENCE</scope>
    <source>
        <strain evidence="2">CHS0354</strain>
        <tissue evidence="2">Mantle</tissue>
    </source>
</reference>
<feature type="compositionally biased region" description="Polar residues" evidence="1">
    <location>
        <begin position="22"/>
        <end position="62"/>
    </location>
</feature>
<sequence length="120" mass="13978">MTYSTRMTKSQEIQPMMDKQEQLSSITITGTFPTTENKQQTNLKRNSKSTRGTKNNASNNMKKVSKTKRLKKYQRWNRKRKTKRTFKLKNARNNNQADENTTITNTKSTRGSESNIRGNI</sequence>
<dbReference type="EMBL" id="JAEAOA010001075">
    <property type="protein sequence ID" value="KAK3606751.1"/>
    <property type="molecule type" value="Genomic_DNA"/>
</dbReference>
<proteinExistence type="predicted"/>
<gene>
    <name evidence="2" type="ORF">CHS0354_017418</name>
</gene>
<comment type="caution">
    <text evidence="2">The sequence shown here is derived from an EMBL/GenBank/DDBJ whole genome shotgun (WGS) entry which is preliminary data.</text>
</comment>
<reference evidence="2" key="3">
    <citation type="submission" date="2023-05" db="EMBL/GenBank/DDBJ databases">
        <authorList>
            <person name="Smith C.H."/>
        </authorList>
    </citation>
    <scope>NUCLEOTIDE SEQUENCE</scope>
    <source>
        <strain evidence="2">CHS0354</strain>
        <tissue evidence="2">Mantle</tissue>
    </source>
</reference>
<keyword evidence="3" id="KW-1185">Reference proteome</keyword>
<name>A0AAE0W9U2_9BIVA</name>
<evidence type="ECO:0000313" key="3">
    <source>
        <dbReference type="Proteomes" id="UP001195483"/>
    </source>
</evidence>
<organism evidence="2 3">
    <name type="scientific">Potamilus streckersoni</name>
    <dbReference type="NCBI Taxonomy" id="2493646"/>
    <lineage>
        <taxon>Eukaryota</taxon>
        <taxon>Metazoa</taxon>
        <taxon>Spiralia</taxon>
        <taxon>Lophotrochozoa</taxon>
        <taxon>Mollusca</taxon>
        <taxon>Bivalvia</taxon>
        <taxon>Autobranchia</taxon>
        <taxon>Heteroconchia</taxon>
        <taxon>Palaeoheterodonta</taxon>
        <taxon>Unionida</taxon>
        <taxon>Unionoidea</taxon>
        <taxon>Unionidae</taxon>
        <taxon>Ambleminae</taxon>
        <taxon>Lampsilini</taxon>
        <taxon>Potamilus</taxon>
    </lineage>
</organism>
<evidence type="ECO:0000313" key="2">
    <source>
        <dbReference type="EMBL" id="KAK3606751.1"/>
    </source>
</evidence>
<dbReference type="AlphaFoldDB" id="A0AAE0W9U2"/>
<reference evidence="2" key="1">
    <citation type="journal article" date="2021" name="Genome Biol. Evol.">
        <title>A High-Quality Reference Genome for a Parasitic Bivalve with Doubly Uniparental Inheritance (Bivalvia: Unionida).</title>
        <authorList>
            <person name="Smith C.H."/>
        </authorList>
    </citation>
    <scope>NUCLEOTIDE SEQUENCE</scope>
    <source>
        <strain evidence="2">CHS0354</strain>
    </source>
</reference>
<feature type="compositionally biased region" description="Basic residues" evidence="1">
    <location>
        <begin position="63"/>
        <end position="90"/>
    </location>
</feature>
<protein>
    <submittedName>
        <fullName evidence="2">Uncharacterized protein</fullName>
    </submittedName>
</protein>
<evidence type="ECO:0000256" key="1">
    <source>
        <dbReference type="SAM" id="MobiDB-lite"/>
    </source>
</evidence>
<accession>A0AAE0W9U2</accession>